<reference evidence="3" key="1">
    <citation type="submission" date="2013-04" db="EMBL/GenBank/DDBJ databases">
        <title>The Genome Sequence of Fonticula alba ATCC 38817.</title>
        <authorList>
            <consortium name="The Broad Institute Genomics Platform"/>
            <person name="Russ C."/>
            <person name="Cuomo C."/>
            <person name="Burger G."/>
            <person name="Gray M.W."/>
            <person name="Holland P.W.H."/>
            <person name="King N."/>
            <person name="Lang F.B.F."/>
            <person name="Roger A.J."/>
            <person name="Ruiz-Trillo I."/>
            <person name="Brown M."/>
            <person name="Walker B."/>
            <person name="Young S."/>
            <person name="Zeng Q."/>
            <person name="Gargeya S."/>
            <person name="Fitzgerald M."/>
            <person name="Haas B."/>
            <person name="Abouelleil A."/>
            <person name="Allen A.W."/>
            <person name="Alvarado L."/>
            <person name="Arachchi H.M."/>
            <person name="Berlin A.M."/>
            <person name="Chapman S.B."/>
            <person name="Gainer-Dewar J."/>
            <person name="Goldberg J."/>
            <person name="Griggs A."/>
            <person name="Gujja S."/>
            <person name="Hansen M."/>
            <person name="Howarth C."/>
            <person name="Imamovic A."/>
            <person name="Ireland A."/>
            <person name="Larimer J."/>
            <person name="McCowan C."/>
            <person name="Murphy C."/>
            <person name="Pearson M."/>
            <person name="Poon T.W."/>
            <person name="Priest M."/>
            <person name="Roberts A."/>
            <person name="Saif S."/>
            <person name="Shea T."/>
            <person name="Sisk P."/>
            <person name="Sykes S."/>
            <person name="Wortman J."/>
            <person name="Nusbaum C."/>
            <person name="Birren B."/>
        </authorList>
    </citation>
    <scope>NUCLEOTIDE SEQUENCE [LARGE SCALE GENOMIC DNA]</scope>
    <source>
        <strain evidence="3">ATCC 38817</strain>
    </source>
</reference>
<dbReference type="AlphaFoldDB" id="A0A058Z467"/>
<keyword evidence="4" id="KW-1185">Reference proteome</keyword>
<dbReference type="Proteomes" id="UP000030693">
    <property type="component" value="Unassembled WGS sequence"/>
</dbReference>
<evidence type="ECO:0000313" key="3">
    <source>
        <dbReference type="EMBL" id="KCV69035.1"/>
    </source>
</evidence>
<dbReference type="GO" id="GO:0032042">
    <property type="term" value="P:mitochondrial DNA metabolic process"/>
    <property type="evidence" value="ECO:0007669"/>
    <property type="project" value="TreeGrafter"/>
</dbReference>
<dbReference type="GO" id="GO:0000403">
    <property type="term" value="F:Y-form DNA binding"/>
    <property type="evidence" value="ECO:0007669"/>
    <property type="project" value="TreeGrafter"/>
</dbReference>
<dbReference type="GO" id="GO:0005759">
    <property type="term" value="C:mitochondrial matrix"/>
    <property type="evidence" value="ECO:0007669"/>
    <property type="project" value="TreeGrafter"/>
</dbReference>
<dbReference type="OrthoDB" id="16911at2759"/>
<dbReference type="GO" id="GO:0036121">
    <property type="term" value="F:double-stranded DNA helicase activity"/>
    <property type="evidence" value="ECO:0007669"/>
    <property type="project" value="TreeGrafter"/>
</dbReference>
<dbReference type="GO" id="GO:0016787">
    <property type="term" value="F:hydrolase activity"/>
    <property type="evidence" value="ECO:0007669"/>
    <property type="project" value="InterPro"/>
</dbReference>
<dbReference type="Gene3D" id="3.40.50.300">
    <property type="entry name" value="P-loop containing nucleotide triphosphate hydrolases"/>
    <property type="match status" value="3"/>
</dbReference>
<proteinExistence type="predicted"/>
<gene>
    <name evidence="3" type="ORF">H696_04455</name>
</gene>
<dbReference type="STRING" id="691883.A0A058Z467"/>
<dbReference type="RefSeq" id="XP_009496606.1">
    <property type="nucleotide sequence ID" value="XM_009498331.1"/>
</dbReference>
<dbReference type="Pfam" id="PF04851">
    <property type="entry name" value="ResIII"/>
    <property type="match status" value="1"/>
</dbReference>
<dbReference type="InterPro" id="IPR006935">
    <property type="entry name" value="Helicase/UvrB_N"/>
</dbReference>
<dbReference type="PANTHER" id="PTHR47396">
    <property type="entry name" value="TYPE I RESTRICTION ENZYME ECOKI R PROTEIN"/>
    <property type="match status" value="1"/>
</dbReference>
<dbReference type="SUPFAM" id="SSF52540">
    <property type="entry name" value="P-loop containing nucleoside triphosphate hydrolases"/>
    <property type="match status" value="1"/>
</dbReference>
<dbReference type="PROSITE" id="PS51192">
    <property type="entry name" value="HELICASE_ATP_BIND_1"/>
    <property type="match status" value="1"/>
</dbReference>
<dbReference type="GO" id="GO:0070125">
    <property type="term" value="P:mitochondrial translational elongation"/>
    <property type="evidence" value="ECO:0007669"/>
    <property type="project" value="TreeGrafter"/>
</dbReference>
<organism evidence="3">
    <name type="scientific">Fonticula alba</name>
    <name type="common">Slime mold</name>
    <dbReference type="NCBI Taxonomy" id="691883"/>
    <lineage>
        <taxon>Eukaryota</taxon>
        <taxon>Rotosphaerida</taxon>
        <taxon>Fonticulaceae</taxon>
        <taxon>Fonticula</taxon>
    </lineage>
</organism>
<evidence type="ECO:0000259" key="2">
    <source>
        <dbReference type="PROSITE" id="PS51192"/>
    </source>
</evidence>
<dbReference type="InterPro" id="IPR050742">
    <property type="entry name" value="Helicase_Restrict-Modif_Enz"/>
</dbReference>
<dbReference type="GO" id="GO:0005524">
    <property type="term" value="F:ATP binding"/>
    <property type="evidence" value="ECO:0007669"/>
    <property type="project" value="InterPro"/>
</dbReference>
<dbReference type="InterPro" id="IPR014001">
    <property type="entry name" value="Helicase_ATP-bd"/>
</dbReference>
<evidence type="ECO:0000256" key="1">
    <source>
        <dbReference type="SAM" id="MobiDB-lite"/>
    </source>
</evidence>
<dbReference type="InterPro" id="IPR027417">
    <property type="entry name" value="P-loop_NTPase"/>
</dbReference>
<feature type="domain" description="Helicase ATP-binding" evidence="2">
    <location>
        <begin position="253"/>
        <end position="499"/>
    </location>
</feature>
<accession>A0A058Z467</accession>
<dbReference type="GO" id="GO:0061749">
    <property type="term" value="F:forked DNA-dependent helicase activity"/>
    <property type="evidence" value="ECO:0007669"/>
    <property type="project" value="TreeGrafter"/>
</dbReference>
<dbReference type="SMART" id="SM00487">
    <property type="entry name" value="DEXDc"/>
    <property type="match status" value="1"/>
</dbReference>
<dbReference type="EMBL" id="KB932207">
    <property type="protein sequence ID" value="KCV69035.1"/>
    <property type="molecule type" value="Genomic_DNA"/>
</dbReference>
<dbReference type="GeneID" id="20529180"/>
<evidence type="ECO:0000313" key="4">
    <source>
        <dbReference type="Proteomes" id="UP000030693"/>
    </source>
</evidence>
<dbReference type="PANTHER" id="PTHR47396:SF1">
    <property type="entry name" value="ATP-DEPENDENT HELICASE IRC3-RELATED"/>
    <property type="match status" value="1"/>
</dbReference>
<name>A0A058Z467_FONAL</name>
<protein>
    <recommendedName>
        <fullName evidence="2">Helicase ATP-binding domain-containing protein</fullName>
    </recommendedName>
</protein>
<sequence>MLSWRVLGMQAGRHSAWWSRPAAPSTARLCRAFAAAAIPKPKPKPAVSEPPAAPADSTSFLDNLLAQHRRSTREEKPAAHLSHLPSPAGAPSVKAFVASAPDQPPAPSPVRGARAGASPLLEKLVTFSQYPDASVFTRMQPSGLSTESVVPWTPELQKFMAFAEGHPSIGTALHQYVAQEIGFDAESSGEAPPEDPAADAEKDILERTISPKHAHHAQAYAKLLGQPTAPPLPRFESFLRDYQADCINASLAALFELGERRQAVSLPVGSGKTVIMAGVVGRMILRYERADERRARLTGLMGKLHHADLAPQLVPTGQRALVLAHREELLAQAARRISGAFPQLTVEVIRGTARPSAKAKPPAAHVVVGSVASLGRSGPNGSFSPRLRALNPADFDLIIIDEAHHSAAQVYQRILEYFLGAPKLVAKSGADPEPADPDAPASEHEDESAPSAAEARANSPGADLLHAPNPDILLWGCSATLRRHDGLALNSIFNAIIYHQGFVRMLELGWLAPMRMLSVRTQLEMKNGLAMTAGTDFNLSFLERQLNVPARNRLIVDTYLSEVRAKGRRKTLVFAVDIRHVNSLIEAFNEAGIEAAGITAATPAPERELLMCRFALADQALDGAGQLGPGGSLPGDQSASEPAADDGQVWAHPAASAAAGGHTSRRPLPVLINCTVLTEGTDVPFVDSILLARPTRSPVLFMQMLGRGLRLFPGKKDCLFVDFVDFIDEANMSAAIGLPTLFGLDPSEVTFDGRQTSGQFINNQDVLSFLGDQRSKLERLLLDSSFAAHKRLFELNPLALLSTQSTEIRASGKRSQTRQVANFAFRRADLLKMSPFDWVCVPNPDTGEDDFLLNMGNSNTLRIQKFPPPDPELLPLLEKQAKEKGLSKLMERVRAQRLKEYSEGMEILRKTGSPRLDSYYGELVTSRKGIISLRRLPLTADSVRSAINAADHWVSANTPNRQSMISQRNDIRPPTPKQIAYLKRLGAEKFFASAPKAPAAGESLLDSKALSLMLLDMPEDDAWIKLLTLRDAQILIDLLSLGYGRTFNKALEQETSALRRTARTLSGIARTQQQAAQSIASF</sequence>
<dbReference type="CDD" id="cd18799">
    <property type="entry name" value="SF2_C_EcoAI-like"/>
    <property type="match status" value="1"/>
</dbReference>
<feature type="region of interest" description="Disordered" evidence="1">
    <location>
        <begin position="428"/>
        <end position="463"/>
    </location>
</feature>
<dbReference type="eggNOG" id="ENOG502QT4U">
    <property type="taxonomic scope" value="Eukaryota"/>
</dbReference>
<feature type="region of interest" description="Disordered" evidence="1">
    <location>
        <begin position="626"/>
        <end position="647"/>
    </location>
</feature>